<evidence type="ECO:0000256" key="2">
    <source>
        <dbReference type="ARBA" id="ARBA00034221"/>
    </source>
</evidence>
<dbReference type="PANTHER" id="PTHR11203:SF37">
    <property type="entry name" value="INTEGRATOR COMPLEX SUBUNIT 11"/>
    <property type="match status" value="1"/>
</dbReference>
<comment type="catalytic activity">
    <reaction evidence="4">
        <text>3',5'-cyclic UMP + H2O = UMP + H(+)</text>
        <dbReference type="Rhea" id="RHEA:70575"/>
        <dbReference type="ChEBI" id="CHEBI:15377"/>
        <dbReference type="ChEBI" id="CHEBI:15378"/>
        <dbReference type="ChEBI" id="CHEBI:57865"/>
        <dbReference type="ChEBI" id="CHEBI:184387"/>
    </reaction>
    <physiologicalReaction direction="left-to-right" evidence="4">
        <dbReference type="Rhea" id="RHEA:70576"/>
    </physiologicalReaction>
</comment>
<evidence type="ECO:0000313" key="8">
    <source>
        <dbReference type="Proteomes" id="UP001220509"/>
    </source>
</evidence>
<organism evidence="7 8">
    <name type="scientific">Paenibacillus kyungheensis</name>
    <dbReference type="NCBI Taxonomy" id="1452732"/>
    <lineage>
        <taxon>Bacteria</taxon>
        <taxon>Bacillati</taxon>
        <taxon>Bacillota</taxon>
        <taxon>Bacilli</taxon>
        <taxon>Bacillales</taxon>
        <taxon>Paenibacillaceae</taxon>
        <taxon>Paenibacillus</taxon>
    </lineage>
</organism>
<dbReference type="Proteomes" id="UP001220509">
    <property type="component" value="Chromosome"/>
</dbReference>
<dbReference type="KEGG" id="pka:PQ456_06930"/>
<dbReference type="AlphaFoldDB" id="A0AAX3M509"/>
<dbReference type="RefSeq" id="WP_273615469.1">
    <property type="nucleotide sequence ID" value="NZ_CP117416.1"/>
</dbReference>
<keyword evidence="8" id="KW-1185">Reference proteome</keyword>
<feature type="domain" description="Beta-Casp" evidence="6">
    <location>
        <begin position="251"/>
        <end position="367"/>
    </location>
</feature>
<dbReference type="Pfam" id="PF10996">
    <property type="entry name" value="Beta-Casp"/>
    <property type="match status" value="1"/>
</dbReference>
<dbReference type="SMART" id="SM00849">
    <property type="entry name" value="Lactamase_B"/>
    <property type="match status" value="1"/>
</dbReference>
<dbReference type="PANTHER" id="PTHR11203">
    <property type="entry name" value="CLEAVAGE AND POLYADENYLATION SPECIFICITY FACTOR FAMILY MEMBER"/>
    <property type="match status" value="1"/>
</dbReference>
<sequence length="440" mass="50419">MMELTILGGAGEHGRSSYLLQQGEQSLLLDYGVKKEGDGQYPITPDIDEMVASLQTVFLSHAHEDHCIALPLLYKHGYTGEVWTTRATVGQLPAYFEAWKRYTDHRSATRPYDDEDQQRIQFRYLEDIVPPGSWSPLLPHLDVCWGRAGHLPGSIWLALCWHDKYIFFSGDYTSESQLLAADRPLHQTRLISKTQTIPGIIPDLDIAIIDAAYGVDPDHQDNKLTQLKRHIDETLRQQGAVMLPVPVYGRGQELILWASEEYPDTPLLVEAGLLNNLRSFTTDTYWLHAQACARIERLLQHPYLYVMEDEQSRNKLPTQYTSFILFTDDGMMQSVKAQQHYERIAHNEHNAVIFTGHLAHGCFGRRLLLDTEREGCKVYYVRYKVHQGLPDVRRMLLDLKSPPALLVHATKSRTDGLALRLEQEGFHRIHSLLPQDKIQF</sequence>
<dbReference type="SMART" id="SM01027">
    <property type="entry name" value="Beta-Casp"/>
    <property type="match status" value="1"/>
</dbReference>
<dbReference type="InterPro" id="IPR036866">
    <property type="entry name" value="RibonucZ/Hydroxyglut_hydro"/>
</dbReference>
<dbReference type="Gene3D" id="3.40.50.10890">
    <property type="match status" value="1"/>
</dbReference>
<dbReference type="Pfam" id="PF00753">
    <property type="entry name" value="Lactamase_B"/>
    <property type="match status" value="1"/>
</dbReference>
<dbReference type="GO" id="GO:0016787">
    <property type="term" value="F:hydrolase activity"/>
    <property type="evidence" value="ECO:0007669"/>
    <property type="project" value="UniProtKB-KW"/>
</dbReference>
<evidence type="ECO:0000256" key="4">
    <source>
        <dbReference type="ARBA" id="ARBA00048505"/>
    </source>
</evidence>
<evidence type="ECO:0000313" key="7">
    <source>
        <dbReference type="EMBL" id="WCT57237.1"/>
    </source>
</evidence>
<evidence type="ECO:0000256" key="3">
    <source>
        <dbReference type="ARBA" id="ARBA00034301"/>
    </source>
</evidence>
<protein>
    <submittedName>
        <fullName evidence="7">MBL fold metallo-hydrolase</fullName>
    </submittedName>
</protein>
<dbReference type="InterPro" id="IPR001279">
    <property type="entry name" value="Metallo-B-lactamas"/>
</dbReference>
<dbReference type="InterPro" id="IPR050698">
    <property type="entry name" value="MBL"/>
</dbReference>
<dbReference type="GO" id="GO:0004521">
    <property type="term" value="F:RNA endonuclease activity"/>
    <property type="evidence" value="ECO:0007669"/>
    <property type="project" value="TreeGrafter"/>
</dbReference>
<dbReference type="SUPFAM" id="SSF56281">
    <property type="entry name" value="Metallo-hydrolase/oxidoreductase"/>
    <property type="match status" value="1"/>
</dbReference>
<comment type="catalytic activity">
    <reaction evidence="2">
        <text>3',5'-cyclic CMP + H2O = CMP + H(+)</text>
        <dbReference type="Rhea" id="RHEA:72675"/>
        <dbReference type="ChEBI" id="CHEBI:15377"/>
        <dbReference type="ChEBI" id="CHEBI:15378"/>
        <dbReference type="ChEBI" id="CHEBI:58003"/>
        <dbReference type="ChEBI" id="CHEBI:60377"/>
    </reaction>
    <physiologicalReaction direction="left-to-right" evidence="2">
        <dbReference type="Rhea" id="RHEA:72676"/>
    </physiologicalReaction>
</comment>
<keyword evidence="1" id="KW-0378">Hydrolase</keyword>
<accession>A0AAX3M509</accession>
<feature type="domain" description="Metallo-beta-lactamase" evidence="5">
    <location>
        <begin position="14"/>
        <end position="209"/>
    </location>
</feature>
<proteinExistence type="predicted"/>
<dbReference type="Gene3D" id="3.60.15.10">
    <property type="entry name" value="Ribonuclease Z/Hydroxyacylglutathione hydrolase-like"/>
    <property type="match status" value="1"/>
</dbReference>
<dbReference type="InterPro" id="IPR022712">
    <property type="entry name" value="Beta_Casp"/>
</dbReference>
<comment type="function">
    <text evidence="3">Counteracts the endogenous Pycsar antiviral defense system. Phosphodiesterase that enables metal-dependent hydrolysis of host cyclic nucleotide Pycsar defense signals such as cCMP and cUMP.</text>
</comment>
<dbReference type="EMBL" id="CP117416">
    <property type="protein sequence ID" value="WCT57237.1"/>
    <property type="molecule type" value="Genomic_DNA"/>
</dbReference>
<evidence type="ECO:0000256" key="1">
    <source>
        <dbReference type="ARBA" id="ARBA00022801"/>
    </source>
</evidence>
<name>A0AAX3M509_9BACL</name>
<evidence type="ECO:0000259" key="5">
    <source>
        <dbReference type="SMART" id="SM00849"/>
    </source>
</evidence>
<reference evidence="7 8" key="1">
    <citation type="submission" date="2023-02" db="EMBL/GenBank/DDBJ databases">
        <title>Genome sequence of Paenibacillus kyungheensis KACC 18744.</title>
        <authorList>
            <person name="Kim S."/>
            <person name="Heo J."/>
            <person name="Kwon S.-W."/>
        </authorList>
    </citation>
    <scope>NUCLEOTIDE SEQUENCE [LARGE SCALE GENOMIC DNA]</scope>
    <source>
        <strain evidence="7 8">KACC 18744</strain>
    </source>
</reference>
<gene>
    <name evidence="7" type="ORF">PQ456_06930</name>
</gene>
<evidence type="ECO:0000259" key="6">
    <source>
        <dbReference type="SMART" id="SM01027"/>
    </source>
</evidence>